<name>A0ABX0D3J4_9GAMM</name>
<dbReference type="InterPro" id="IPR016181">
    <property type="entry name" value="Acyl_CoA_acyltransferase"/>
</dbReference>
<proteinExistence type="predicted"/>
<reference evidence="4 5" key="1">
    <citation type="submission" date="2020-02" db="EMBL/GenBank/DDBJ databases">
        <title>Genome sequencing of Aeromonas rivipollensis.</title>
        <authorList>
            <person name="Fono-Tamo Ubani E.K."/>
            <person name="Lekota K.E."/>
        </authorList>
    </citation>
    <scope>NUCLEOTIDE SEQUENCE [LARGE SCALE GENOMIC DNA]</scope>
    <source>
        <strain evidence="4 5">G78</strain>
    </source>
</reference>
<dbReference type="PROSITE" id="PS51186">
    <property type="entry name" value="GNAT"/>
    <property type="match status" value="1"/>
</dbReference>
<comment type="caution">
    <text evidence="4">The sequence shown here is derived from an EMBL/GenBank/DDBJ whole genome shotgun (WGS) entry which is preliminary data.</text>
</comment>
<feature type="domain" description="N-acetyltransferase" evidence="3">
    <location>
        <begin position="2"/>
        <end position="170"/>
    </location>
</feature>
<dbReference type="InterPro" id="IPR000182">
    <property type="entry name" value="GNAT_dom"/>
</dbReference>
<keyword evidence="1" id="KW-0808">Transferase</keyword>
<evidence type="ECO:0000256" key="2">
    <source>
        <dbReference type="ARBA" id="ARBA00023315"/>
    </source>
</evidence>
<protein>
    <submittedName>
        <fullName evidence="4">GNAT family N-acetyltransferase</fullName>
    </submittedName>
</protein>
<dbReference type="InterPro" id="IPR050832">
    <property type="entry name" value="Bact_Acetyltransf"/>
</dbReference>
<dbReference type="Pfam" id="PF00583">
    <property type="entry name" value="Acetyltransf_1"/>
    <property type="match status" value="1"/>
</dbReference>
<dbReference type="EMBL" id="JAAILA010000031">
    <property type="protein sequence ID" value="NEX90587.1"/>
    <property type="molecule type" value="Genomic_DNA"/>
</dbReference>
<dbReference type="Gene3D" id="3.40.630.30">
    <property type="match status" value="1"/>
</dbReference>
<dbReference type="PANTHER" id="PTHR43877">
    <property type="entry name" value="AMINOALKYLPHOSPHONATE N-ACETYLTRANSFERASE-RELATED-RELATED"/>
    <property type="match status" value="1"/>
</dbReference>
<accession>A0ABX0D3J4</accession>
<dbReference type="Proteomes" id="UP000472827">
    <property type="component" value="Unassembled WGS sequence"/>
</dbReference>
<organism evidence="4 5">
    <name type="scientific">Aeromonas rivipollensis</name>
    <dbReference type="NCBI Taxonomy" id="948519"/>
    <lineage>
        <taxon>Bacteria</taxon>
        <taxon>Pseudomonadati</taxon>
        <taxon>Pseudomonadota</taxon>
        <taxon>Gammaproteobacteria</taxon>
        <taxon>Aeromonadales</taxon>
        <taxon>Aeromonadaceae</taxon>
        <taxon>Aeromonas</taxon>
    </lineage>
</organism>
<sequence length="171" mass="18450">MVLIRECKEEDLAGLLSLYAELRPNDPVLAPSVAREALRRLLAEPGVRLLVAEVEGQLAATCQLGVIPTLTNGGRPFAIIEHVVTASAFRRQGVSQQLLAQALTLAWELDCYKVMLLSGEGREGAHRLYEKLGFKAGIEKGFVIKQAEARATPDGARPLGPALVLSPQIES</sequence>
<keyword evidence="2" id="KW-0012">Acyltransferase</keyword>
<dbReference type="PANTHER" id="PTHR43877:SF1">
    <property type="entry name" value="ACETYLTRANSFERASE"/>
    <property type="match status" value="1"/>
</dbReference>
<gene>
    <name evidence="4" type="ORF">G4923_18135</name>
</gene>
<dbReference type="RefSeq" id="WP_163137912.1">
    <property type="nucleotide sequence ID" value="NZ_JAAILA010000031.1"/>
</dbReference>
<evidence type="ECO:0000259" key="3">
    <source>
        <dbReference type="PROSITE" id="PS51186"/>
    </source>
</evidence>
<keyword evidence="5" id="KW-1185">Reference proteome</keyword>
<dbReference type="SUPFAM" id="SSF55729">
    <property type="entry name" value="Acyl-CoA N-acyltransferases (Nat)"/>
    <property type="match status" value="1"/>
</dbReference>
<evidence type="ECO:0000313" key="4">
    <source>
        <dbReference type="EMBL" id="NEX90587.1"/>
    </source>
</evidence>
<dbReference type="CDD" id="cd04301">
    <property type="entry name" value="NAT_SF"/>
    <property type="match status" value="1"/>
</dbReference>
<evidence type="ECO:0000313" key="5">
    <source>
        <dbReference type="Proteomes" id="UP000472827"/>
    </source>
</evidence>
<evidence type="ECO:0000256" key="1">
    <source>
        <dbReference type="ARBA" id="ARBA00022679"/>
    </source>
</evidence>